<reference evidence="7" key="1">
    <citation type="submission" date="2021-08" db="EMBL/GenBank/DDBJ databases">
        <title>WGS assembly of Ceratopteris richardii.</title>
        <authorList>
            <person name="Marchant D.B."/>
            <person name="Chen G."/>
            <person name="Jenkins J."/>
            <person name="Shu S."/>
            <person name="Leebens-Mack J."/>
            <person name="Grimwood J."/>
            <person name="Schmutz J."/>
            <person name="Soltis P."/>
            <person name="Soltis D."/>
            <person name="Chen Z.-H."/>
        </authorList>
    </citation>
    <scope>NUCLEOTIDE SEQUENCE</scope>
    <source>
        <strain evidence="7">Whitten #5841</strain>
        <tissue evidence="7">Leaf</tissue>
    </source>
</reference>
<evidence type="ECO:0000313" key="8">
    <source>
        <dbReference type="Proteomes" id="UP000825935"/>
    </source>
</evidence>
<dbReference type="Gene3D" id="3.40.30.10">
    <property type="entry name" value="Glutaredoxin"/>
    <property type="match status" value="1"/>
</dbReference>
<evidence type="ECO:0000256" key="3">
    <source>
        <dbReference type="ARBA" id="ARBA00022982"/>
    </source>
</evidence>
<dbReference type="EMBL" id="CM035417">
    <property type="protein sequence ID" value="KAH7423759.1"/>
    <property type="molecule type" value="Genomic_DNA"/>
</dbReference>
<evidence type="ECO:0000256" key="5">
    <source>
        <dbReference type="ARBA" id="ARBA00023284"/>
    </source>
</evidence>
<dbReference type="AlphaFoldDB" id="A0A8T2TMP3"/>
<accession>A0A8T2TMP3</accession>
<evidence type="ECO:0000256" key="1">
    <source>
        <dbReference type="ARBA" id="ARBA00022448"/>
    </source>
</evidence>
<dbReference type="FunFam" id="3.40.30.10:FF:000001">
    <property type="entry name" value="Thioredoxin"/>
    <property type="match status" value="1"/>
</dbReference>
<dbReference type="OrthoDB" id="19690at2759"/>
<comment type="caution">
    <text evidence="7">The sequence shown here is derived from an EMBL/GenBank/DDBJ whole genome shotgun (WGS) entry which is preliminary data.</text>
</comment>
<protein>
    <recommendedName>
        <fullName evidence="6">Thioredoxin domain-containing protein</fullName>
    </recommendedName>
</protein>
<keyword evidence="2" id="KW-0809">Transit peptide</keyword>
<evidence type="ECO:0000259" key="6">
    <source>
        <dbReference type="PROSITE" id="PS51352"/>
    </source>
</evidence>
<keyword evidence="4" id="KW-1015">Disulfide bond</keyword>
<dbReference type="Proteomes" id="UP000825935">
    <property type="component" value="Chromosome 12"/>
</dbReference>
<sequence>MQASCYSPVSSSTTPCTGASAVRAGALIIPLGHYGRRKWPLSSSKLSHLANTRRKVIVRTAIGPISCKVPNITQESFDDEVLKSESPVLVGFCADWCGPCKLIGPVIDAVAKDFNGSLKAVKIDVDTSPDLVKEYEVYGLPTLIVFKDGKELPNSRREGAINAKKLKAFLAELLPTNANP</sequence>
<keyword evidence="1" id="KW-0813">Transport</keyword>
<name>A0A8T2TMP3_CERRI</name>
<proteinExistence type="predicted"/>
<dbReference type="GO" id="GO:0005737">
    <property type="term" value="C:cytoplasm"/>
    <property type="evidence" value="ECO:0007669"/>
    <property type="project" value="TreeGrafter"/>
</dbReference>
<dbReference type="InterPro" id="IPR036249">
    <property type="entry name" value="Thioredoxin-like_sf"/>
</dbReference>
<evidence type="ECO:0000256" key="4">
    <source>
        <dbReference type="ARBA" id="ARBA00023157"/>
    </source>
</evidence>
<keyword evidence="5" id="KW-0676">Redox-active center</keyword>
<organism evidence="7 8">
    <name type="scientific">Ceratopteris richardii</name>
    <name type="common">Triangle waterfern</name>
    <dbReference type="NCBI Taxonomy" id="49495"/>
    <lineage>
        <taxon>Eukaryota</taxon>
        <taxon>Viridiplantae</taxon>
        <taxon>Streptophyta</taxon>
        <taxon>Embryophyta</taxon>
        <taxon>Tracheophyta</taxon>
        <taxon>Polypodiopsida</taxon>
        <taxon>Polypodiidae</taxon>
        <taxon>Polypodiales</taxon>
        <taxon>Pteridineae</taxon>
        <taxon>Pteridaceae</taxon>
        <taxon>Parkerioideae</taxon>
        <taxon>Ceratopteris</taxon>
    </lineage>
</organism>
<gene>
    <name evidence="7" type="ORF">KP509_12G072100</name>
</gene>
<dbReference type="PANTHER" id="PTHR45663:SF22">
    <property type="entry name" value="THIOREDOXIN X, CHLOROPLASTIC"/>
    <property type="match status" value="1"/>
</dbReference>
<dbReference type="InterPro" id="IPR013766">
    <property type="entry name" value="Thioredoxin_domain"/>
</dbReference>
<dbReference type="EMBL" id="CM035417">
    <property type="protein sequence ID" value="KAH7423758.1"/>
    <property type="molecule type" value="Genomic_DNA"/>
</dbReference>
<keyword evidence="3" id="KW-0249">Electron transport</keyword>
<evidence type="ECO:0000256" key="2">
    <source>
        <dbReference type="ARBA" id="ARBA00022946"/>
    </source>
</evidence>
<dbReference type="Pfam" id="PF00085">
    <property type="entry name" value="Thioredoxin"/>
    <property type="match status" value="1"/>
</dbReference>
<dbReference type="PROSITE" id="PS51352">
    <property type="entry name" value="THIOREDOXIN_2"/>
    <property type="match status" value="1"/>
</dbReference>
<dbReference type="SUPFAM" id="SSF52833">
    <property type="entry name" value="Thioredoxin-like"/>
    <property type="match status" value="1"/>
</dbReference>
<dbReference type="OMA" id="WASEEYN"/>
<dbReference type="GO" id="GO:0015035">
    <property type="term" value="F:protein-disulfide reductase activity"/>
    <property type="evidence" value="ECO:0007669"/>
    <property type="project" value="TreeGrafter"/>
</dbReference>
<keyword evidence="8" id="KW-1185">Reference proteome</keyword>
<dbReference type="PRINTS" id="PR00421">
    <property type="entry name" value="THIOREDOXIN"/>
</dbReference>
<dbReference type="CDD" id="cd02947">
    <property type="entry name" value="TRX_family"/>
    <property type="match status" value="1"/>
</dbReference>
<evidence type="ECO:0000313" key="7">
    <source>
        <dbReference type="EMBL" id="KAH7423758.1"/>
    </source>
</evidence>
<dbReference type="PANTHER" id="PTHR45663">
    <property type="entry name" value="GEO12009P1"/>
    <property type="match status" value="1"/>
</dbReference>
<feature type="domain" description="Thioredoxin" evidence="6">
    <location>
        <begin position="63"/>
        <end position="175"/>
    </location>
</feature>